<evidence type="ECO:0000256" key="9">
    <source>
        <dbReference type="ARBA" id="ARBA00023012"/>
    </source>
</evidence>
<protein>
    <recommendedName>
        <fullName evidence="3">histidine kinase</fullName>
        <ecNumber evidence="3">2.7.13.3</ecNumber>
    </recommendedName>
</protein>
<keyword evidence="4" id="KW-0597">Phosphoprotein</keyword>
<keyword evidence="9" id="KW-0902">Two-component regulatory system</keyword>
<dbReference type="EC" id="2.7.13.3" evidence="3"/>
<dbReference type="Gene3D" id="1.10.287.130">
    <property type="match status" value="1"/>
</dbReference>
<dbReference type="GO" id="GO:0000155">
    <property type="term" value="F:phosphorelay sensor kinase activity"/>
    <property type="evidence" value="ECO:0007669"/>
    <property type="project" value="InterPro"/>
</dbReference>
<evidence type="ECO:0000313" key="14">
    <source>
        <dbReference type="EMBL" id="OYD85522.1"/>
    </source>
</evidence>
<evidence type="ECO:0000256" key="12">
    <source>
        <dbReference type="SAM" id="Phobius"/>
    </source>
</evidence>
<dbReference type="EMBL" id="NOWT01000003">
    <property type="protein sequence ID" value="OYD85522.1"/>
    <property type="molecule type" value="Genomic_DNA"/>
</dbReference>
<dbReference type="PROSITE" id="PS50109">
    <property type="entry name" value="HIS_KIN"/>
    <property type="match status" value="1"/>
</dbReference>
<dbReference type="PANTHER" id="PTHR43047">
    <property type="entry name" value="TWO-COMPONENT HISTIDINE PROTEIN KINASE"/>
    <property type="match status" value="1"/>
</dbReference>
<comment type="caution">
    <text evidence="14">The sequence shown here is derived from an EMBL/GenBank/DDBJ whole genome shotgun (WGS) entry which is preliminary data.</text>
</comment>
<dbReference type="InterPro" id="IPR036890">
    <property type="entry name" value="HATPase_C_sf"/>
</dbReference>
<feature type="coiled-coil region" evidence="11">
    <location>
        <begin position="301"/>
        <end position="343"/>
    </location>
</feature>
<reference evidence="14 15" key="1">
    <citation type="submission" date="2017-07" db="EMBL/GenBank/DDBJ databases">
        <title>Whole genome sequence of Azospirillum brasilense 2A1, a potential biofertilizer strain.</title>
        <authorList>
            <person name="Fontana C.A."/>
            <person name="Toffoli L.M."/>
            <person name="Salazar S.M."/>
            <person name="Puglisi E."/>
            <person name="Pedraza R."/>
            <person name="Bassi D."/>
            <person name="Cocconcelli P.S."/>
        </authorList>
    </citation>
    <scope>NUCLEOTIDE SEQUENCE [LARGE SCALE GENOMIC DNA]</scope>
    <source>
        <strain evidence="14 15">2A1</strain>
    </source>
</reference>
<comment type="catalytic activity">
    <reaction evidence="1">
        <text>ATP + protein L-histidine = ADP + protein N-phospho-L-histidine.</text>
        <dbReference type="EC" id="2.7.13.3"/>
    </reaction>
</comment>
<feature type="transmembrane region" description="Helical" evidence="12">
    <location>
        <begin position="283"/>
        <end position="301"/>
    </location>
</feature>
<dbReference type="Pfam" id="PF02518">
    <property type="entry name" value="HATPase_c"/>
    <property type="match status" value="1"/>
</dbReference>
<dbReference type="SUPFAM" id="SSF55874">
    <property type="entry name" value="ATPase domain of HSP90 chaperone/DNA topoisomerase II/histidine kinase"/>
    <property type="match status" value="1"/>
</dbReference>
<evidence type="ECO:0000259" key="13">
    <source>
        <dbReference type="PROSITE" id="PS50109"/>
    </source>
</evidence>
<dbReference type="AlphaFoldDB" id="A0A235HIK2"/>
<dbReference type="PRINTS" id="PR00344">
    <property type="entry name" value="BCTRLSENSOR"/>
</dbReference>
<evidence type="ECO:0000256" key="11">
    <source>
        <dbReference type="SAM" id="Coils"/>
    </source>
</evidence>
<dbReference type="SUPFAM" id="SSF47384">
    <property type="entry name" value="Homodimeric domain of signal transducing histidine kinase"/>
    <property type="match status" value="1"/>
</dbReference>
<sequence>MRLPSSTLGLGLAAIAPLLLFLAVVVWILDLRQQDVLAAELAAQARSVMVAIDRELESKARPLELLAALSRNTVDDLALLKSEAVEAVRSQPGWLAIGLVGVEDMSLQFHTQYPLGVPLPPPRLDEVTRQVVTSRRTVVGGVLPPGGPPGRPALIVRAPILDPEGPPGAPVRHVLSLAVGLDGLDAVLRGSGIPTAWTVSVVDPAMVIAARSPDPHLHVGQKVRDQMVPRLMEPHPGLFSGTTREGQEALVLVHRSQQTGWSIIVAVPFEQISGRLNQTRTTILAGAAGAGLATLVLSLVVTRHVRRRRQAEREARQAREAMLAEQRRRLEAEKEHAEAANLAKSDFLANMSHELRTPLNAIIGFSEALMSGLFGPSPPKHQEYIASIHVSGQHLLSLVNDVLDMAKVEAGRLELYPEPVRVTVLLGECVELVEALAGQKGVRMERSPVEPGLTVMADAMRLRQAVLNLLSNAIKFTPSGGRVCVEAALGGDGCVTLTVADTGIGMSPEDIKIALEPFRQVNSYITKAHSGTGLGLPLAKRFVEAHGGRLDLCSAPGEGTVVRIILPGAPPPATPATDYGAVSLLKAE</sequence>
<dbReference type="PANTHER" id="PTHR43047:SF63">
    <property type="entry name" value="HISTIDINE KINASE"/>
    <property type="match status" value="1"/>
</dbReference>
<dbReference type="RefSeq" id="WP_094302277.1">
    <property type="nucleotide sequence ID" value="NZ_NOWT01000003.1"/>
</dbReference>
<keyword evidence="6" id="KW-0547">Nucleotide-binding</keyword>
<dbReference type="GO" id="GO:0009927">
    <property type="term" value="F:histidine phosphotransfer kinase activity"/>
    <property type="evidence" value="ECO:0007669"/>
    <property type="project" value="TreeGrafter"/>
</dbReference>
<dbReference type="GO" id="GO:0005524">
    <property type="term" value="F:ATP binding"/>
    <property type="evidence" value="ECO:0007669"/>
    <property type="project" value="UniProtKB-KW"/>
</dbReference>
<evidence type="ECO:0000256" key="3">
    <source>
        <dbReference type="ARBA" id="ARBA00012438"/>
    </source>
</evidence>
<evidence type="ECO:0000256" key="1">
    <source>
        <dbReference type="ARBA" id="ARBA00000085"/>
    </source>
</evidence>
<dbReference type="CDD" id="cd18774">
    <property type="entry name" value="PDC2_HK_sensor"/>
    <property type="match status" value="1"/>
</dbReference>
<keyword evidence="5" id="KW-0808">Transferase</keyword>
<accession>A0A235HIK2</accession>
<evidence type="ECO:0000256" key="4">
    <source>
        <dbReference type="ARBA" id="ARBA00022553"/>
    </source>
</evidence>
<keyword evidence="7 14" id="KW-0418">Kinase</keyword>
<dbReference type="SMART" id="SM00387">
    <property type="entry name" value="HATPase_c"/>
    <property type="match status" value="1"/>
</dbReference>
<evidence type="ECO:0000256" key="7">
    <source>
        <dbReference type="ARBA" id="ARBA00022777"/>
    </source>
</evidence>
<keyword evidence="8" id="KW-0067">ATP-binding</keyword>
<feature type="domain" description="Histidine kinase" evidence="13">
    <location>
        <begin position="350"/>
        <end position="570"/>
    </location>
</feature>
<dbReference type="InterPro" id="IPR003661">
    <property type="entry name" value="HisK_dim/P_dom"/>
</dbReference>
<proteinExistence type="predicted"/>
<gene>
    <name evidence="14" type="ORF">CHT98_05690</name>
</gene>
<feature type="transmembrane region" description="Helical" evidence="12">
    <location>
        <begin position="7"/>
        <end position="29"/>
    </location>
</feature>
<dbReference type="InterPro" id="IPR004358">
    <property type="entry name" value="Sig_transdc_His_kin-like_C"/>
</dbReference>
<name>A0A235HIK2_AZOBR</name>
<dbReference type="Proteomes" id="UP000215367">
    <property type="component" value="Unassembled WGS sequence"/>
</dbReference>
<evidence type="ECO:0000256" key="8">
    <source>
        <dbReference type="ARBA" id="ARBA00022840"/>
    </source>
</evidence>
<dbReference type="GO" id="GO:0005886">
    <property type="term" value="C:plasma membrane"/>
    <property type="evidence" value="ECO:0007669"/>
    <property type="project" value="TreeGrafter"/>
</dbReference>
<dbReference type="Gene3D" id="3.30.565.10">
    <property type="entry name" value="Histidine kinase-like ATPase, C-terminal domain"/>
    <property type="match status" value="1"/>
</dbReference>
<evidence type="ECO:0000256" key="2">
    <source>
        <dbReference type="ARBA" id="ARBA00004370"/>
    </source>
</evidence>
<evidence type="ECO:0000256" key="5">
    <source>
        <dbReference type="ARBA" id="ARBA00022679"/>
    </source>
</evidence>
<evidence type="ECO:0000256" key="6">
    <source>
        <dbReference type="ARBA" id="ARBA00022741"/>
    </source>
</evidence>
<dbReference type="InterPro" id="IPR003594">
    <property type="entry name" value="HATPase_dom"/>
</dbReference>
<keyword evidence="10 12" id="KW-0472">Membrane</keyword>
<dbReference type="InterPro" id="IPR005467">
    <property type="entry name" value="His_kinase_dom"/>
</dbReference>
<evidence type="ECO:0000256" key="10">
    <source>
        <dbReference type="ARBA" id="ARBA00023136"/>
    </source>
</evidence>
<dbReference type="CDD" id="cd00082">
    <property type="entry name" value="HisKA"/>
    <property type="match status" value="1"/>
</dbReference>
<keyword evidence="11" id="KW-0175">Coiled coil</keyword>
<dbReference type="FunFam" id="1.10.287.130:FF:000038">
    <property type="entry name" value="Sensory transduction histidine kinase"/>
    <property type="match status" value="1"/>
</dbReference>
<keyword evidence="12" id="KW-1133">Transmembrane helix</keyword>
<keyword evidence="12" id="KW-0812">Transmembrane</keyword>
<comment type="subcellular location">
    <subcellularLocation>
        <location evidence="2">Membrane</location>
    </subcellularLocation>
</comment>
<dbReference type="SMART" id="SM00388">
    <property type="entry name" value="HisKA"/>
    <property type="match status" value="1"/>
</dbReference>
<organism evidence="14 15">
    <name type="scientific">Azospirillum brasilense</name>
    <dbReference type="NCBI Taxonomy" id="192"/>
    <lineage>
        <taxon>Bacteria</taxon>
        <taxon>Pseudomonadati</taxon>
        <taxon>Pseudomonadota</taxon>
        <taxon>Alphaproteobacteria</taxon>
        <taxon>Rhodospirillales</taxon>
        <taxon>Azospirillaceae</taxon>
        <taxon>Azospirillum</taxon>
    </lineage>
</organism>
<dbReference type="InterPro" id="IPR036097">
    <property type="entry name" value="HisK_dim/P_sf"/>
</dbReference>
<dbReference type="Pfam" id="PF00512">
    <property type="entry name" value="HisKA"/>
    <property type="match status" value="1"/>
</dbReference>
<evidence type="ECO:0000313" key="15">
    <source>
        <dbReference type="Proteomes" id="UP000215367"/>
    </source>
</evidence>